<name>A0ABP0HPL4_9DINO</name>
<evidence type="ECO:0000256" key="4">
    <source>
        <dbReference type="PROSITE-ProRule" id="PRU01016"/>
    </source>
</evidence>
<feature type="compositionally biased region" description="Gly residues" evidence="6">
    <location>
        <begin position="738"/>
        <end position="759"/>
    </location>
</feature>
<dbReference type="PROSITE" id="PS00094">
    <property type="entry name" value="C5_MTASE_1"/>
    <property type="match status" value="1"/>
</dbReference>
<feature type="region of interest" description="Disordered" evidence="6">
    <location>
        <begin position="730"/>
        <end position="799"/>
    </location>
</feature>
<comment type="caution">
    <text evidence="7">The sequence shown here is derived from an EMBL/GenBank/DDBJ whole genome shotgun (WGS) entry which is preliminary data.</text>
</comment>
<evidence type="ECO:0000256" key="2">
    <source>
        <dbReference type="ARBA" id="ARBA00022679"/>
    </source>
</evidence>
<feature type="compositionally biased region" description="Gly residues" evidence="6">
    <location>
        <begin position="770"/>
        <end position="781"/>
    </location>
</feature>
<evidence type="ECO:0000256" key="1">
    <source>
        <dbReference type="ARBA" id="ARBA00022603"/>
    </source>
</evidence>
<dbReference type="PROSITE" id="PS51679">
    <property type="entry name" value="SAM_MT_C5"/>
    <property type="match status" value="1"/>
</dbReference>
<dbReference type="InterPro" id="IPR001525">
    <property type="entry name" value="C5_MeTfrase"/>
</dbReference>
<dbReference type="Proteomes" id="UP001642464">
    <property type="component" value="Unassembled WGS sequence"/>
</dbReference>
<reference evidence="7 8" key="1">
    <citation type="submission" date="2024-02" db="EMBL/GenBank/DDBJ databases">
        <authorList>
            <person name="Chen Y."/>
            <person name="Shah S."/>
            <person name="Dougan E. K."/>
            <person name="Thang M."/>
            <person name="Chan C."/>
        </authorList>
    </citation>
    <scope>NUCLEOTIDE SEQUENCE [LARGE SCALE GENOMIC DNA]</scope>
</reference>
<evidence type="ECO:0000313" key="8">
    <source>
        <dbReference type="Proteomes" id="UP001642464"/>
    </source>
</evidence>
<proteinExistence type="inferred from homology"/>
<evidence type="ECO:0000256" key="5">
    <source>
        <dbReference type="SAM" id="Coils"/>
    </source>
</evidence>
<comment type="similarity">
    <text evidence="4">Belongs to the class I-like SAM-binding methyltransferase superfamily. C5-methyltransferase family.</text>
</comment>
<dbReference type="EMBL" id="CAXAMM010001225">
    <property type="protein sequence ID" value="CAK8991069.1"/>
    <property type="molecule type" value="Genomic_DNA"/>
</dbReference>
<keyword evidence="5" id="KW-0175">Coiled coil</keyword>
<feature type="coiled-coil region" evidence="5">
    <location>
        <begin position="820"/>
        <end position="861"/>
    </location>
</feature>
<dbReference type="NCBIfam" id="TIGR00675">
    <property type="entry name" value="dcm"/>
    <property type="match status" value="1"/>
</dbReference>
<dbReference type="InterPro" id="IPR029063">
    <property type="entry name" value="SAM-dependent_MTases_sf"/>
</dbReference>
<dbReference type="Gene3D" id="3.40.50.150">
    <property type="entry name" value="Vaccinia Virus protein VP39"/>
    <property type="match status" value="1"/>
</dbReference>
<dbReference type="GO" id="GO:0032259">
    <property type="term" value="P:methylation"/>
    <property type="evidence" value="ECO:0007669"/>
    <property type="project" value="UniProtKB-KW"/>
</dbReference>
<keyword evidence="2 4" id="KW-0808">Transferase</keyword>
<gene>
    <name evidence="7" type="ORF">SCF082_LOCUS2504</name>
</gene>
<feature type="coiled-coil region" evidence="5">
    <location>
        <begin position="1211"/>
        <end position="1238"/>
    </location>
</feature>
<dbReference type="GO" id="GO:0008168">
    <property type="term" value="F:methyltransferase activity"/>
    <property type="evidence" value="ECO:0007669"/>
    <property type="project" value="UniProtKB-KW"/>
</dbReference>
<organism evidence="7 8">
    <name type="scientific">Durusdinium trenchii</name>
    <dbReference type="NCBI Taxonomy" id="1381693"/>
    <lineage>
        <taxon>Eukaryota</taxon>
        <taxon>Sar</taxon>
        <taxon>Alveolata</taxon>
        <taxon>Dinophyceae</taxon>
        <taxon>Suessiales</taxon>
        <taxon>Symbiodiniaceae</taxon>
        <taxon>Durusdinium</taxon>
    </lineage>
</organism>
<keyword evidence="3 4" id="KW-0949">S-adenosyl-L-methionine</keyword>
<evidence type="ECO:0000256" key="6">
    <source>
        <dbReference type="SAM" id="MobiDB-lite"/>
    </source>
</evidence>
<keyword evidence="1 4" id="KW-0489">Methyltransferase</keyword>
<dbReference type="SUPFAM" id="SSF53335">
    <property type="entry name" value="S-adenosyl-L-methionine-dependent methyltransferases"/>
    <property type="match status" value="1"/>
</dbReference>
<sequence length="1308" mass="145226">MDTKFASPKTLLDQIVVRAPQAATGQSIAQRFGALEFVSPPEVIHALLLRIHERLEPAEEEELRAWRNLCLTCTFVFEKLSSPDEAYWRAVNLREQVVTDFESLARDVSQRVFELVGYRNLMKTTHNRELNNKDLAAAWKQHVIQCESKFSDKVTENFVDTAMKVYNRLFVACPDSLHIIMEDAKMNGKASPFNQMSALEQITMKCKTPENVLWVMRSIMDYMHNMPDEFGAQNFTFRQLKGAQGSVGYIQLFLTKKEIMEHFLTNVLSKFPRDEFKDFVKGNLTSHQGFRSFCGSEQEAVDLSWQGEHSDAEIQSVQFLKIVVFSKALDGHLKTVLKGTTNIEDVMMSQKVADIVTELMLKLEAEINPGAVKSSALVPDDDCEETKVSLESLVDSDLLEDEDKARDLQEHFKAVQEYVGRFITFRVAEQSVLKTQQALEGTVLKKFPVRGKHWCIWYDTKVQGESSAQPHCRCPPYQKATFKKHVQAALAVRDQSELGEQTLVMCMDGFRSLEGQFSKDLQQPSGDPMVKNRTTFQVAYDEKALRTRKMLTRGMVSQVEGLHVYSSEGLSLQDRDRMTYHGSTHGSLIGPVIVAPFKEGFLLSRESKEKFLGDDGKILAGGACPSQTPVPDLGDKVPVTYYSLPTVFYSEMIHSFELGGVYDSTCMDVSFALACLKSKTPYVGSCLSEFACQALEAEVIRICWKEFLTPESPLYDINLHKLVEDVNVKAPKGKSGRGGKGGKNGRSGKSGRGGQGGKSGADDTAEEGAGEGGKGGKGGQSGADSKSGRGKGGKSKGTTEADIMGLLNSLSVWREGTKKINAKQADLAALREKTQNQRKAVQALEEEVETLKRRKARQLRVGSCCSGLSAELLALETLGVWFVSCLGCEIEPKVLSLNQAMHGHCHVFRDCCTEEFLASPGCDLFVAGFPCQPFSKAGCNRGILDPRGVVIFWILRWLWLHKPACFVLENVGNFAQQHKETLSMIMNILTAMQIYHVEWKVLENSTVGWLPQHRERIFICGVLKVHWSQPFDWPGDVAMLPLRAFFKEDREHREHLGIDSLNNTEKKNVQKAVATIREQGWKAEDHDYVCDISGSVPHSMWGVSPCLTVTRAGSSGHWLSWLGRKMTTSEILSLQGISLERVGDYSNHMSERQLRRAAGNAVPVPLLSRVLKMPCVMSGCQVPDEVASALGRINAEITAERELQHQLALQEASLLSQKVSLLEEIRKAEDKALNAVKQFTGDSAVQVPFTGYGAVQDAEMKPGFSEVEHELLQAALVGSALTAAKGVFLHICTYVCADDGTYGAVIAL</sequence>
<evidence type="ECO:0000313" key="7">
    <source>
        <dbReference type="EMBL" id="CAK8991069.1"/>
    </source>
</evidence>
<accession>A0ABP0HPL4</accession>
<dbReference type="InterPro" id="IPR050750">
    <property type="entry name" value="C5-MTase"/>
</dbReference>
<dbReference type="PANTHER" id="PTHR46098:SF1">
    <property type="entry name" value="TRNA (CYTOSINE(38)-C(5))-METHYLTRANSFERASE"/>
    <property type="match status" value="1"/>
</dbReference>
<dbReference type="Pfam" id="PF00145">
    <property type="entry name" value="DNA_methylase"/>
    <property type="match status" value="1"/>
</dbReference>
<evidence type="ECO:0000256" key="3">
    <source>
        <dbReference type="ARBA" id="ARBA00022691"/>
    </source>
</evidence>
<protein>
    <submittedName>
        <fullName evidence="7">Modification methylase NgoBI (M.NgoBI) (Cytosine-specific methyltransferase NgoBI) (M.NgoI)</fullName>
    </submittedName>
</protein>
<feature type="active site" evidence="4">
    <location>
        <position position="931"/>
    </location>
</feature>
<keyword evidence="8" id="KW-1185">Reference proteome</keyword>
<dbReference type="InterPro" id="IPR018117">
    <property type="entry name" value="C5_DNA_meth_AS"/>
</dbReference>
<dbReference type="PANTHER" id="PTHR46098">
    <property type="entry name" value="TRNA (CYTOSINE(38)-C(5))-METHYLTRANSFERASE"/>
    <property type="match status" value="1"/>
</dbReference>